<keyword evidence="5 6" id="KW-0472">Membrane</keyword>
<feature type="transmembrane region" description="Helical" evidence="6">
    <location>
        <begin position="238"/>
        <end position="258"/>
    </location>
</feature>
<feature type="transmembrane region" description="Helical" evidence="6">
    <location>
        <begin position="98"/>
        <end position="117"/>
    </location>
</feature>
<dbReference type="GO" id="GO:0009246">
    <property type="term" value="P:enterobacterial common antigen biosynthetic process"/>
    <property type="evidence" value="ECO:0007669"/>
    <property type="project" value="InterPro"/>
</dbReference>
<name>A0A5P5X5E3_VIBPH</name>
<protein>
    <submittedName>
        <fullName evidence="7">Polysaccharide biosynthesis protein</fullName>
    </submittedName>
</protein>
<proteinExistence type="predicted"/>
<comment type="subcellular location">
    <subcellularLocation>
        <location evidence="1">Cell membrane</location>
        <topology evidence="1">Multi-pass membrane protein</topology>
    </subcellularLocation>
</comment>
<dbReference type="GO" id="GO:0005886">
    <property type="term" value="C:plasma membrane"/>
    <property type="evidence" value="ECO:0007669"/>
    <property type="project" value="UniProtKB-SubCell"/>
</dbReference>
<evidence type="ECO:0000256" key="1">
    <source>
        <dbReference type="ARBA" id="ARBA00004651"/>
    </source>
</evidence>
<feature type="transmembrane region" description="Helical" evidence="6">
    <location>
        <begin position="368"/>
        <end position="390"/>
    </location>
</feature>
<feature type="transmembrane region" description="Helical" evidence="6">
    <location>
        <begin position="155"/>
        <end position="172"/>
    </location>
</feature>
<sequence length="399" mass="45216">MLSGVIVNKAISVFIGPAGLATIGQFQNIQSMLLSFSQAGINTGVTKYISSQPSNEEDKIISTAMKITFACSLFISVIILFSSSYLSEYVFDSEMFSIHFKVFSLTIFFYSFNQLVLSIINGRGKIKNYLSINILQSIYSLLFTSFLIFSFKLDGAIWALVTNQAVITIFVYRKFSIEKISIVSIFKSEIDFSLMRKLFSYSLMSAVLIIVTPTSYLIVRNIVDNDFGANFAGYWQGVNYISSMYISTLTSILTVFYLPKLSKLKCKKMIRAEVFKGTCLISSFILFSTLTIFYFQDFVIRFLFSADFLGMKELFPYQIVGMAIKGLILIVSYLMLSKAMTSTFIVTEILYALIYILSTYYFTEFFGFVGAGYAFVISNLIYVLMVLFLLRKQLFFAGE</sequence>
<evidence type="ECO:0000256" key="6">
    <source>
        <dbReference type="SAM" id="Phobius"/>
    </source>
</evidence>
<keyword evidence="3 6" id="KW-0812">Transmembrane</keyword>
<evidence type="ECO:0000256" key="5">
    <source>
        <dbReference type="ARBA" id="ARBA00023136"/>
    </source>
</evidence>
<gene>
    <name evidence="7" type="primary">wzx</name>
</gene>
<feature type="transmembrane region" description="Helical" evidence="6">
    <location>
        <begin position="129"/>
        <end position="149"/>
    </location>
</feature>
<feature type="transmembrane region" description="Helical" evidence="6">
    <location>
        <begin position="67"/>
        <end position="86"/>
    </location>
</feature>
<keyword evidence="2" id="KW-1003">Cell membrane</keyword>
<evidence type="ECO:0000256" key="3">
    <source>
        <dbReference type="ARBA" id="ARBA00022692"/>
    </source>
</evidence>
<feature type="transmembrane region" description="Helical" evidence="6">
    <location>
        <begin position="278"/>
        <end position="295"/>
    </location>
</feature>
<dbReference type="PANTHER" id="PTHR30250">
    <property type="entry name" value="PST FAMILY PREDICTED COLANIC ACID TRANSPORTER"/>
    <property type="match status" value="1"/>
</dbReference>
<feature type="transmembrane region" description="Helical" evidence="6">
    <location>
        <begin position="343"/>
        <end position="362"/>
    </location>
</feature>
<accession>A0A5P5X5E3</accession>
<dbReference type="InterPro" id="IPR050833">
    <property type="entry name" value="Poly_Biosynth_Transport"/>
</dbReference>
<keyword evidence="4 6" id="KW-1133">Transmembrane helix</keyword>
<feature type="transmembrane region" description="Helical" evidence="6">
    <location>
        <begin position="315"/>
        <end position="336"/>
    </location>
</feature>
<feature type="transmembrane region" description="Helical" evidence="6">
    <location>
        <begin position="198"/>
        <end position="218"/>
    </location>
</feature>
<dbReference type="Pfam" id="PF13440">
    <property type="entry name" value="Polysacc_synt_3"/>
    <property type="match status" value="1"/>
</dbReference>
<organism evidence="7">
    <name type="scientific">Vibrio parahaemolyticus</name>
    <dbReference type="NCBI Taxonomy" id="670"/>
    <lineage>
        <taxon>Bacteria</taxon>
        <taxon>Pseudomonadati</taxon>
        <taxon>Pseudomonadota</taxon>
        <taxon>Gammaproteobacteria</taxon>
        <taxon>Vibrionales</taxon>
        <taxon>Vibrionaceae</taxon>
        <taxon>Vibrio</taxon>
    </lineage>
</organism>
<dbReference type="CDD" id="cd13125">
    <property type="entry name" value="MATE_like_10"/>
    <property type="match status" value="1"/>
</dbReference>
<dbReference type="EMBL" id="MK473646">
    <property type="protein sequence ID" value="QFF90429.1"/>
    <property type="molecule type" value="Genomic_DNA"/>
</dbReference>
<evidence type="ECO:0000256" key="2">
    <source>
        <dbReference type="ARBA" id="ARBA00022475"/>
    </source>
</evidence>
<reference evidence="7" key="1">
    <citation type="journal article" date="2019" name="Int. J. Food Microbiol.">
        <title>Developing a novel molecular serotyping system based on capsular polysaccharide synthesis gene clusters of Vibrio parahaemolyticus.</title>
        <authorList>
            <person name="Pang Y."/>
            <person name="Guo X."/>
            <person name="Tian X."/>
            <person name="Liu F."/>
            <person name="Wang L."/>
            <person name="Wu J."/>
            <person name="Zhang S."/>
            <person name="Li S."/>
            <person name="Liu B."/>
        </authorList>
    </citation>
    <scope>NUCLEOTIDE SEQUENCE</scope>
    <source>
        <strain evidence="7">G3581</strain>
    </source>
</reference>
<evidence type="ECO:0000256" key="4">
    <source>
        <dbReference type="ARBA" id="ARBA00022989"/>
    </source>
</evidence>
<dbReference type="AlphaFoldDB" id="A0A5P5X5E3"/>
<evidence type="ECO:0000313" key="7">
    <source>
        <dbReference type="EMBL" id="QFF90429.1"/>
    </source>
</evidence>
<dbReference type="PANTHER" id="PTHR30250:SF30">
    <property type="entry name" value="LIPID III FLIPPASE"/>
    <property type="match status" value="1"/>
</dbReference>
<dbReference type="InterPro" id="IPR044550">
    <property type="entry name" value="WzxE"/>
</dbReference>